<dbReference type="EMBL" id="BAAAQN010000017">
    <property type="protein sequence ID" value="GAA2030658.1"/>
    <property type="molecule type" value="Genomic_DNA"/>
</dbReference>
<comment type="caution">
    <text evidence="1">The sequence shown here is derived from an EMBL/GenBank/DDBJ whole genome shotgun (WGS) entry which is preliminary data.</text>
</comment>
<gene>
    <name evidence="1" type="ORF">GCM10009839_33020</name>
</gene>
<organism evidence="1 2">
    <name type="scientific">Catenulispora yoronensis</name>
    <dbReference type="NCBI Taxonomy" id="450799"/>
    <lineage>
        <taxon>Bacteria</taxon>
        <taxon>Bacillati</taxon>
        <taxon>Actinomycetota</taxon>
        <taxon>Actinomycetes</taxon>
        <taxon>Catenulisporales</taxon>
        <taxon>Catenulisporaceae</taxon>
        <taxon>Catenulispora</taxon>
    </lineage>
</organism>
<sequence>MTIDGVREVCDEVDFERGRFGRQLRLNYRFDAVSSIGVDVVSRASNFLELSLTNGPARKITITEPVNSNYSAPEETDDELSNLNLEAAGFVHALHILEGIAAEGKAWMDRDPVVSGDEDWGWEQSA</sequence>
<name>A0ABP5FNK6_9ACTN</name>
<proteinExistence type="predicted"/>
<dbReference type="RefSeq" id="WP_344666486.1">
    <property type="nucleotide sequence ID" value="NZ_BAAAQN010000017.1"/>
</dbReference>
<protein>
    <submittedName>
        <fullName evidence="1">Uncharacterized protein</fullName>
    </submittedName>
</protein>
<evidence type="ECO:0000313" key="1">
    <source>
        <dbReference type="EMBL" id="GAA2030658.1"/>
    </source>
</evidence>
<dbReference type="Proteomes" id="UP001500751">
    <property type="component" value="Unassembled WGS sequence"/>
</dbReference>
<reference evidence="2" key="1">
    <citation type="journal article" date="2019" name="Int. J. Syst. Evol. Microbiol.">
        <title>The Global Catalogue of Microorganisms (GCM) 10K type strain sequencing project: providing services to taxonomists for standard genome sequencing and annotation.</title>
        <authorList>
            <consortium name="The Broad Institute Genomics Platform"/>
            <consortium name="The Broad Institute Genome Sequencing Center for Infectious Disease"/>
            <person name="Wu L."/>
            <person name="Ma J."/>
        </authorList>
    </citation>
    <scope>NUCLEOTIDE SEQUENCE [LARGE SCALE GENOMIC DNA]</scope>
    <source>
        <strain evidence="2">JCM 16014</strain>
    </source>
</reference>
<keyword evidence="2" id="KW-1185">Reference proteome</keyword>
<evidence type="ECO:0000313" key="2">
    <source>
        <dbReference type="Proteomes" id="UP001500751"/>
    </source>
</evidence>
<accession>A0ABP5FNK6</accession>